<gene>
    <name evidence="2" type="ORF">CYME_CMT127C</name>
</gene>
<evidence type="ECO:0000313" key="2">
    <source>
        <dbReference type="EMBL" id="BAM83137.1"/>
    </source>
</evidence>
<keyword evidence="3" id="KW-1185">Reference proteome</keyword>
<dbReference type="Gramene" id="CMT127CT">
    <property type="protein sequence ID" value="CMT127CT"/>
    <property type="gene ID" value="CMT127C"/>
</dbReference>
<protein>
    <submittedName>
        <fullName evidence="2">Uncharacterized protein</fullName>
    </submittedName>
</protein>
<evidence type="ECO:0000313" key="3">
    <source>
        <dbReference type="Proteomes" id="UP000007014"/>
    </source>
</evidence>
<dbReference type="AlphaFoldDB" id="M1VI17"/>
<evidence type="ECO:0000256" key="1">
    <source>
        <dbReference type="SAM" id="MobiDB-lite"/>
    </source>
</evidence>
<accession>M1VI17</accession>
<dbReference type="RefSeq" id="XP_005539173.1">
    <property type="nucleotide sequence ID" value="XM_005539116.1"/>
</dbReference>
<dbReference type="EMBL" id="AP006502">
    <property type="protein sequence ID" value="BAM83137.1"/>
    <property type="molecule type" value="Genomic_DNA"/>
</dbReference>
<reference evidence="2 3" key="1">
    <citation type="journal article" date="2004" name="Nature">
        <title>Genome sequence of the ultrasmall unicellular red alga Cyanidioschyzon merolae 10D.</title>
        <authorList>
            <person name="Matsuzaki M."/>
            <person name="Misumi O."/>
            <person name="Shin-i T."/>
            <person name="Maruyama S."/>
            <person name="Takahara M."/>
            <person name="Miyagishima S."/>
            <person name="Mori T."/>
            <person name="Nishida K."/>
            <person name="Yagisawa F."/>
            <person name="Nishida K."/>
            <person name="Yoshida Y."/>
            <person name="Nishimura Y."/>
            <person name="Nakao S."/>
            <person name="Kobayashi T."/>
            <person name="Momoyama Y."/>
            <person name="Higashiyama T."/>
            <person name="Minoda A."/>
            <person name="Sano M."/>
            <person name="Nomoto H."/>
            <person name="Oishi K."/>
            <person name="Hayashi H."/>
            <person name="Ohta F."/>
            <person name="Nishizaka S."/>
            <person name="Haga S."/>
            <person name="Miura S."/>
            <person name="Morishita T."/>
            <person name="Kabeya Y."/>
            <person name="Terasawa K."/>
            <person name="Suzuki Y."/>
            <person name="Ishii Y."/>
            <person name="Asakawa S."/>
            <person name="Takano H."/>
            <person name="Ohta N."/>
            <person name="Kuroiwa H."/>
            <person name="Tanaka K."/>
            <person name="Shimizu N."/>
            <person name="Sugano S."/>
            <person name="Sato N."/>
            <person name="Nozaki H."/>
            <person name="Ogasawara N."/>
            <person name="Kohara Y."/>
            <person name="Kuroiwa T."/>
        </authorList>
    </citation>
    <scope>NUCLEOTIDE SEQUENCE [LARGE SCALE GENOMIC DNA]</scope>
    <source>
        <strain evidence="2 3">10D</strain>
    </source>
</reference>
<feature type="region of interest" description="Disordered" evidence="1">
    <location>
        <begin position="260"/>
        <end position="291"/>
    </location>
</feature>
<proteinExistence type="predicted"/>
<sequence length="805" mass="89207">MSRYNAINAGVRDTFRHPPDFDFSSTGGEPSTRRLGRRAVQRVFSGKPPISRMSQSEQTYRTSKPQKEVSGAVALQVGQECLAVLELRRVEWESTGRRLLQRMRKQTEKKRFLALTRSSKKGQGVSKQRPTLALHKLSGERLLLTRSWDARDLRAVEWVSESTESKTRLTLLFNDGSCLFCAPSDLAEATRFVQVLQDSYRECYAAELQLRGQRATTDKVMSSGTMESTAREPPVTLKGITADEGAAVDVEGGARLPLDAAAASSQPVPSSASALRRRSPSPGPQDQVSDGVAVQQTVNNARQNGTDALAGILTPPLLHRTLTSFEGPALDLTAGTTSPELEPPSTLVAFDWGQLTHVEHIPEQLQDLSRLLREHTPEFGAEEKRWRRVFTALRHRPLFQALEWTRLAALEVEIRNLRRLECELRHALTVCSLSESERRLLDSEPDDVSSLGESLAALAAKLVEWKAFAAEHRSWRAVCETADSQEQSVAKVKILLQRHLVALFAEALSAGEFAALQGPVTAERWSLWHHNCELLGQLTVGAQATLYDQCIALVGDSQPFRGIADELQRWAQELRTKLTSHCFEVQITEQLTEILNRLAAVTADRMAHLAPLLAEATPLVFEGALYQVLEAPFHNWMHDTPELRATAWLTMLLAVECLPSGAPLKPRVRAEWNEAASITTAPLQRQRHSNDAAKSAALEPDAGYAALDAATTLATAATLDGPATATISATWESCLRQWRERLYRAWREALEQCSAMHSVSSDSAVSAQEWFRNAVAQLLGSCNIPRASQYIREWDEHWSTRSSAC</sequence>
<reference evidence="2 3" key="2">
    <citation type="journal article" date="2007" name="BMC Biol.">
        <title>A 100%-complete sequence reveals unusually simple genomic features in the hot-spring red alga Cyanidioschyzon merolae.</title>
        <authorList>
            <person name="Nozaki H."/>
            <person name="Takano H."/>
            <person name="Misumi O."/>
            <person name="Terasawa K."/>
            <person name="Matsuzaki M."/>
            <person name="Maruyama S."/>
            <person name="Nishida K."/>
            <person name="Yagisawa F."/>
            <person name="Yoshida Y."/>
            <person name="Fujiwara T."/>
            <person name="Takio S."/>
            <person name="Tamura K."/>
            <person name="Chung S.J."/>
            <person name="Nakamura S."/>
            <person name="Kuroiwa H."/>
            <person name="Tanaka K."/>
            <person name="Sato N."/>
            <person name="Kuroiwa T."/>
        </authorList>
    </citation>
    <scope>NUCLEOTIDE SEQUENCE [LARGE SCALE GENOMIC DNA]</scope>
    <source>
        <strain evidence="2 3">10D</strain>
    </source>
</reference>
<organism evidence="2 3">
    <name type="scientific">Cyanidioschyzon merolae (strain NIES-3377 / 10D)</name>
    <name type="common">Unicellular red alga</name>
    <dbReference type="NCBI Taxonomy" id="280699"/>
    <lineage>
        <taxon>Eukaryota</taxon>
        <taxon>Rhodophyta</taxon>
        <taxon>Bangiophyceae</taxon>
        <taxon>Cyanidiales</taxon>
        <taxon>Cyanidiaceae</taxon>
        <taxon>Cyanidioschyzon</taxon>
    </lineage>
</organism>
<dbReference type="GeneID" id="16997862"/>
<dbReference type="HOGENOM" id="CLU_349997_0_0_1"/>
<feature type="region of interest" description="Disordered" evidence="1">
    <location>
        <begin position="15"/>
        <end position="35"/>
    </location>
</feature>
<name>M1VI17_CYAM1</name>
<feature type="compositionally biased region" description="Low complexity" evidence="1">
    <location>
        <begin position="260"/>
        <end position="274"/>
    </location>
</feature>
<dbReference type="Proteomes" id="UP000007014">
    <property type="component" value="Chromosome 20"/>
</dbReference>
<dbReference type="KEGG" id="cme:CYME_CMT127C"/>